<dbReference type="InterPro" id="IPR003362">
    <property type="entry name" value="Bact_transf"/>
</dbReference>
<sequence>MTQAREPALWYQSAYGTGNPFFEQFRPEKDEKIFKLFKFKTMSNAKDKAGNLPPDFQSLNTYGRFLRSMSLDELLELLNIVAITMSLVEGRGIIETTKKSVDFSRIVTVNSISL</sequence>
<evidence type="ECO:0000259" key="2">
    <source>
        <dbReference type="Pfam" id="PF02397"/>
    </source>
</evidence>
<dbReference type="PANTHER" id="PTHR30576">
    <property type="entry name" value="COLANIC BIOSYNTHESIS UDP-GLUCOSE LIPID CARRIER TRANSFERASE"/>
    <property type="match status" value="1"/>
</dbReference>
<dbReference type="GO" id="GO:0016780">
    <property type="term" value="F:phosphotransferase activity, for other substituted phosphate groups"/>
    <property type="evidence" value="ECO:0007669"/>
    <property type="project" value="TreeGrafter"/>
</dbReference>
<feature type="domain" description="Bacterial sugar transferase" evidence="2">
    <location>
        <begin position="17"/>
        <end position="97"/>
    </location>
</feature>
<dbReference type="EMBL" id="JACRSU010000001">
    <property type="protein sequence ID" value="MBC8539429.1"/>
    <property type="molecule type" value="Genomic_DNA"/>
</dbReference>
<proteinExistence type="inferred from homology"/>
<name>A0A926DLI7_9FIRM</name>
<comment type="similarity">
    <text evidence="1">Belongs to the bacterial sugar transferase family.</text>
</comment>
<gene>
    <name evidence="3" type="ORF">H8698_00370</name>
</gene>
<reference evidence="3" key="1">
    <citation type="submission" date="2020-08" db="EMBL/GenBank/DDBJ databases">
        <title>Genome public.</title>
        <authorList>
            <person name="Liu C."/>
            <person name="Sun Q."/>
        </authorList>
    </citation>
    <scope>NUCLEOTIDE SEQUENCE</scope>
    <source>
        <strain evidence="3">H8</strain>
    </source>
</reference>
<protein>
    <submittedName>
        <fullName evidence="3">Sugar transferase</fullName>
    </submittedName>
</protein>
<dbReference type="AlphaFoldDB" id="A0A926DLI7"/>
<evidence type="ECO:0000313" key="3">
    <source>
        <dbReference type="EMBL" id="MBC8539429.1"/>
    </source>
</evidence>
<evidence type="ECO:0000313" key="4">
    <source>
        <dbReference type="Proteomes" id="UP000611762"/>
    </source>
</evidence>
<comment type="caution">
    <text evidence="3">The sequence shown here is derived from an EMBL/GenBank/DDBJ whole genome shotgun (WGS) entry which is preliminary data.</text>
</comment>
<dbReference type="Pfam" id="PF02397">
    <property type="entry name" value="Bac_transf"/>
    <property type="match status" value="1"/>
</dbReference>
<keyword evidence="3" id="KW-0808">Transferase</keyword>
<evidence type="ECO:0000256" key="1">
    <source>
        <dbReference type="ARBA" id="ARBA00006464"/>
    </source>
</evidence>
<organism evidence="3 4">
    <name type="scientific">Congzhengia minquanensis</name>
    <dbReference type="NCBI Taxonomy" id="2763657"/>
    <lineage>
        <taxon>Bacteria</taxon>
        <taxon>Bacillati</taxon>
        <taxon>Bacillota</taxon>
        <taxon>Clostridia</taxon>
        <taxon>Eubacteriales</taxon>
        <taxon>Oscillospiraceae</taxon>
        <taxon>Congzhengia</taxon>
    </lineage>
</organism>
<dbReference type="PANTHER" id="PTHR30576:SF8">
    <property type="entry name" value="UNDECAPRENYL-PHOSPHATE GALACTOSE PHOSPHOTRANSFERASE"/>
    <property type="match status" value="1"/>
</dbReference>
<accession>A0A926DLI7</accession>
<keyword evidence="4" id="KW-1185">Reference proteome</keyword>
<dbReference type="RefSeq" id="WP_430393561.1">
    <property type="nucleotide sequence ID" value="NZ_JACRSU010000001.1"/>
</dbReference>
<dbReference type="Proteomes" id="UP000611762">
    <property type="component" value="Unassembled WGS sequence"/>
</dbReference>